<dbReference type="InterPro" id="IPR040182">
    <property type="entry name" value="ATG13"/>
</dbReference>
<dbReference type="EMBL" id="DS469600">
    <property type="protein sequence ID" value="EDO39823.1"/>
    <property type="molecule type" value="Genomic_DNA"/>
</dbReference>
<dbReference type="Gene3D" id="3.30.900.10">
    <property type="entry name" value="HORMA domain"/>
    <property type="match status" value="1"/>
</dbReference>
<dbReference type="InParanoid" id="A7S913"/>
<keyword evidence="3 4" id="KW-0072">Autophagy</keyword>
<dbReference type="Pfam" id="PF10033">
    <property type="entry name" value="ATG13"/>
    <property type="match status" value="1"/>
</dbReference>
<feature type="domain" description="Autophagy-related protein 13 N-terminal" evidence="5">
    <location>
        <begin position="22"/>
        <end position="87"/>
    </location>
</feature>
<evidence type="ECO:0000259" key="5">
    <source>
        <dbReference type="Pfam" id="PF10033"/>
    </source>
</evidence>
<proteinExistence type="inferred from homology"/>
<evidence type="ECO:0000313" key="6">
    <source>
        <dbReference type="EMBL" id="EDO39823.1"/>
    </source>
</evidence>
<dbReference type="PANTHER" id="PTHR13430">
    <property type="match status" value="1"/>
</dbReference>
<name>A7S913_NEMVE</name>
<reference evidence="6 7" key="1">
    <citation type="journal article" date="2007" name="Science">
        <title>Sea anemone genome reveals ancestral eumetazoan gene repertoire and genomic organization.</title>
        <authorList>
            <person name="Putnam N.H."/>
            <person name="Srivastava M."/>
            <person name="Hellsten U."/>
            <person name="Dirks B."/>
            <person name="Chapman J."/>
            <person name="Salamov A."/>
            <person name="Terry A."/>
            <person name="Shapiro H."/>
            <person name="Lindquist E."/>
            <person name="Kapitonov V.V."/>
            <person name="Jurka J."/>
            <person name="Genikhovich G."/>
            <person name="Grigoriev I.V."/>
            <person name="Lucas S.M."/>
            <person name="Steele R.E."/>
            <person name="Finnerty J.R."/>
            <person name="Technau U."/>
            <person name="Martindale M.Q."/>
            <person name="Rokhsar D.S."/>
        </authorList>
    </citation>
    <scope>NUCLEOTIDE SEQUENCE [LARGE SCALE GENOMIC DNA]</scope>
    <source>
        <strain evidence="7">CH2 X CH6</strain>
    </source>
</reference>
<dbReference type="OMA" id="PMCIEIS"/>
<evidence type="ECO:0000256" key="3">
    <source>
        <dbReference type="ARBA" id="ARBA00023006"/>
    </source>
</evidence>
<keyword evidence="7" id="KW-1185">Reference proteome</keyword>
<dbReference type="eggNOG" id="KOG3874">
    <property type="taxonomic scope" value="Eukaryota"/>
</dbReference>
<accession>A7S913</accession>
<protein>
    <recommendedName>
        <fullName evidence="4">Autophagy-related protein 13</fullName>
    </recommendedName>
</protein>
<dbReference type="PhylomeDB" id="A7S913"/>
<organism evidence="6 7">
    <name type="scientific">Nematostella vectensis</name>
    <name type="common">Starlet sea anemone</name>
    <dbReference type="NCBI Taxonomy" id="45351"/>
    <lineage>
        <taxon>Eukaryota</taxon>
        <taxon>Metazoa</taxon>
        <taxon>Cnidaria</taxon>
        <taxon>Anthozoa</taxon>
        <taxon>Hexacorallia</taxon>
        <taxon>Actiniaria</taxon>
        <taxon>Edwardsiidae</taxon>
        <taxon>Nematostella</taxon>
    </lineage>
</organism>
<comment type="similarity">
    <text evidence="2 4">Belongs to the ATG13 family. Metazoan subfamily.</text>
</comment>
<dbReference type="PANTHER" id="PTHR13430:SF4">
    <property type="entry name" value="AUTOPHAGY-RELATED PROTEIN 13"/>
    <property type="match status" value="1"/>
</dbReference>
<dbReference type="Proteomes" id="UP000001593">
    <property type="component" value="Unassembled WGS sequence"/>
</dbReference>
<evidence type="ECO:0000313" key="7">
    <source>
        <dbReference type="Proteomes" id="UP000001593"/>
    </source>
</evidence>
<evidence type="ECO:0000256" key="2">
    <source>
        <dbReference type="ARBA" id="ARBA00007341"/>
    </source>
</evidence>
<dbReference type="HOGENOM" id="CLU_105578_1_0_1"/>
<comment type="subcellular location">
    <subcellularLocation>
        <location evidence="1">Preautophagosomal structure</location>
    </subcellularLocation>
</comment>
<dbReference type="KEGG" id="nve:5511526"/>
<dbReference type="GO" id="GO:1990316">
    <property type="term" value="C:Atg1/ULK1 kinase complex"/>
    <property type="evidence" value="ECO:0007669"/>
    <property type="project" value="InterPro"/>
</dbReference>
<dbReference type="InterPro" id="IPR018731">
    <property type="entry name" value="Atg13_N"/>
</dbReference>
<dbReference type="GO" id="GO:0000407">
    <property type="term" value="C:phagophore assembly site"/>
    <property type="evidence" value="ECO:0007669"/>
    <property type="project" value="UniProtKB-SubCell"/>
</dbReference>
<evidence type="ECO:0000256" key="1">
    <source>
        <dbReference type="ARBA" id="ARBA00004329"/>
    </source>
</evidence>
<evidence type="ECO:0000256" key="4">
    <source>
        <dbReference type="RuleBase" id="RU361214"/>
    </source>
</evidence>
<dbReference type="STRING" id="45351.A7S913"/>
<gene>
    <name evidence="6" type="ORF">NEMVEDRAFT_v1g109358</name>
</gene>
<dbReference type="GO" id="GO:0000045">
    <property type="term" value="P:autophagosome assembly"/>
    <property type="evidence" value="ECO:0007669"/>
    <property type="project" value="InterPro"/>
</dbReference>
<sequence>MSGILAPQEQKDLQKFLKFLSLKTVQVIVQSRLGDKVHTRSKPNAMGQDWFNLAIDDIPEITDETKKAMSGRLTSVDVPMCIEISLKT</sequence>
<dbReference type="InterPro" id="IPR036570">
    <property type="entry name" value="HORMA_dom_sf"/>
</dbReference>
<dbReference type="AlphaFoldDB" id="A7S913"/>
<feature type="non-terminal residue" evidence="6">
    <location>
        <position position="88"/>
    </location>
</feature>